<keyword evidence="4 6" id="KW-0804">Transcription</keyword>
<evidence type="ECO:0000256" key="3">
    <source>
        <dbReference type="ARBA" id="ARBA00023015"/>
    </source>
</evidence>
<dbReference type="GO" id="GO:0006357">
    <property type="term" value="P:regulation of transcription by RNA polymerase II"/>
    <property type="evidence" value="ECO:0007669"/>
    <property type="project" value="InterPro"/>
</dbReference>
<dbReference type="GO" id="GO:0005634">
    <property type="term" value="C:nucleus"/>
    <property type="evidence" value="ECO:0007669"/>
    <property type="project" value="UniProtKB-SubCell"/>
</dbReference>
<reference evidence="9 10" key="1">
    <citation type="submission" date="2022-01" db="EMBL/GenBank/DDBJ databases">
        <authorList>
            <person name="Xiong W."/>
            <person name="Schranz E."/>
        </authorList>
    </citation>
    <scope>NUCLEOTIDE SEQUENCE [LARGE SCALE GENOMIC DNA]</scope>
</reference>
<comment type="caution">
    <text evidence="9">The sequence shown here is derived from an EMBL/GenBank/DDBJ whole genome shotgun (WGS) entry which is preliminary data.</text>
</comment>
<comment type="similarity">
    <text evidence="2 6">Belongs to the enhancer of polycomb family.</text>
</comment>
<dbReference type="EMBL" id="CAKMRJ010005523">
    <property type="protein sequence ID" value="CAH1446421.1"/>
    <property type="molecule type" value="Genomic_DNA"/>
</dbReference>
<evidence type="ECO:0000256" key="6">
    <source>
        <dbReference type="RuleBase" id="RU361124"/>
    </source>
</evidence>
<keyword evidence="10" id="KW-1185">Reference proteome</keyword>
<evidence type="ECO:0000259" key="8">
    <source>
        <dbReference type="Pfam" id="PF10513"/>
    </source>
</evidence>
<feature type="compositionally biased region" description="Polar residues" evidence="7">
    <location>
        <begin position="1"/>
        <end position="11"/>
    </location>
</feature>
<evidence type="ECO:0000313" key="10">
    <source>
        <dbReference type="Proteomes" id="UP001157418"/>
    </source>
</evidence>
<name>A0AAU9P8Z5_9ASTR</name>
<dbReference type="InterPro" id="IPR024943">
    <property type="entry name" value="Enhancer_polycomb"/>
</dbReference>
<feature type="region of interest" description="Disordered" evidence="7">
    <location>
        <begin position="1"/>
        <end position="31"/>
    </location>
</feature>
<gene>
    <name evidence="9" type="ORF">LVIROSA_LOCUS32114</name>
</gene>
<evidence type="ECO:0000313" key="9">
    <source>
        <dbReference type="EMBL" id="CAH1446421.1"/>
    </source>
</evidence>
<protein>
    <recommendedName>
        <fullName evidence="6">Enhancer of polycomb-like protein</fullName>
    </recommendedName>
</protein>
<keyword evidence="3 6" id="KW-0805">Transcription regulation</keyword>
<dbReference type="Proteomes" id="UP001157418">
    <property type="component" value="Unassembled WGS sequence"/>
</dbReference>
<dbReference type="InterPro" id="IPR019542">
    <property type="entry name" value="Enhancer_polycomb-like_N"/>
</dbReference>
<dbReference type="PANTHER" id="PTHR14898">
    <property type="entry name" value="ENHANCER OF POLYCOMB"/>
    <property type="match status" value="1"/>
</dbReference>
<evidence type="ECO:0000256" key="1">
    <source>
        <dbReference type="ARBA" id="ARBA00004123"/>
    </source>
</evidence>
<evidence type="ECO:0000256" key="7">
    <source>
        <dbReference type="SAM" id="MobiDB-lite"/>
    </source>
</evidence>
<dbReference type="GO" id="GO:0035267">
    <property type="term" value="C:NuA4 histone acetyltransferase complex"/>
    <property type="evidence" value="ECO:0007669"/>
    <property type="project" value="InterPro"/>
</dbReference>
<organism evidence="9 10">
    <name type="scientific">Lactuca virosa</name>
    <dbReference type="NCBI Taxonomy" id="75947"/>
    <lineage>
        <taxon>Eukaryota</taxon>
        <taxon>Viridiplantae</taxon>
        <taxon>Streptophyta</taxon>
        <taxon>Embryophyta</taxon>
        <taxon>Tracheophyta</taxon>
        <taxon>Spermatophyta</taxon>
        <taxon>Magnoliopsida</taxon>
        <taxon>eudicotyledons</taxon>
        <taxon>Gunneridae</taxon>
        <taxon>Pentapetalae</taxon>
        <taxon>asterids</taxon>
        <taxon>campanulids</taxon>
        <taxon>Asterales</taxon>
        <taxon>Asteraceae</taxon>
        <taxon>Cichorioideae</taxon>
        <taxon>Cichorieae</taxon>
        <taxon>Lactucinae</taxon>
        <taxon>Lactuca</taxon>
    </lineage>
</organism>
<dbReference type="AlphaFoldDB" id="A0AAU9P8Z5"/>
<evidence type="ECO:0000256" key="2">
    <source>
        <dbReference type="ARBA" id="ARBA00008035"/>
    </source>
</evidence>
<feature type="domain" description="Enhancer of polycomb-like N-terminal" evidence="8">
    <location>
        <begin position="501"/>
        <end position="585"/>
    </location>
</feature>
<accession>A0AAU9P8Z5</accession>
<dbReference type="Pfam" id="PF10513">
    <property type="entry name" value="EPL1"/>
    <property type="match status" value="1"/>
</dbReference>
<sequence length="750" mass="86649">MDELSTCNEKLTNYPRVPDPTASTASASSLTPLCHNGRHTHHFLPPALRPPPLPISHSSPPQPPPHHHICISKLYLPLTVCLRGFYLRIRIDLIGHENFESLRRIRKERSSEVLIAHRERDRTVPMPSVEMRRTTRVFGARVLRSGRRLFPTDEKLKHMRRTHLAVENAEEDWIELLDHDDGDVEFKENGWHNSHEANNDELMDIEGEPQTEIKLGELRLGDSFHQIHHNSGCRRWGLVYSRKRKRNLPSTDHDTQVCSDKRYGKKFVRKQARKTIIADESLTEFQTLPPKITIKRNQSPVKRHLPLRSKSKRKKVPTGMNTSNLPPRNNITIHRAIQKRRSSFRSRKRRNPSSCLVKDGVPFFPIKSNPEISRSICRPNFKELKSTLVELTQNIDSATCSANILVIESDRCYRESGAVITMEMAAPKQWFLVVKRNGVESFRVETRTAMRSCFHNRVTHAIIWAGNDESWRLEFPNRQDWFVFKELYRKCSERSVQLQATLTSIIPVPRVNEVKGYADVESSPFKMPDSYITSRGDEVSRVLERSDTVYDLDSDDDEWLKKFNFDHDVKVNEDDFEKIIDSFERGIYGSPEDYADVASVVDRCQMLASKDVLEGVYDYWMAKRKKKHSALIRVFQFYKPKKTEQLNTKSVLRKKRSFRKRGNQSGRGKQLTFLKAALYDKNVEEAENTALKVEETEGAAKRAEEGAIVKRERAQMLMEVADLLTYKATMALRVAEALAKYGSVELGDMI</sequence>
<feature type="compositionally biased region" description="Low complexity" evidence="7">
    <location>
        <begin position="20"/>
        <end position="31"/>
    </location>
</feature>
<feature type="compositionally biased region" description="Pro residues" evidence="7">
    <location>
        <begin position="47"/>
        <end position="64"/>
    </location>
</feature>
<proteinExistence type="inferred from homology"/>
<keyword evidence="5 6" id="KW-0539">Nucleus</keyword>
<comment type="subcellular location">
    <subcellularLocation>
        <location evidence="1 6">Nucleus</location>
    </subcellularLocation>
</comment>
<evidence type="ECO:0000256" key="5">
    <source>
        <dbReference type="ARBA" id="ARBA00023242"/>
    </source>
</evidence>
<feature type="region of interest" description="Disordered" evidence="7">
    <location>
        <begin position="45"/>
        <end position="66"/>
    </location>
</feature>
<evidence type="ECO:0000256" key="4">
    <source>
        <dbReference type="ARBA" id="ARBA00023163"/>
    </source>
</evidence>